<dbReference type="Pfam" id="PF12796">
    <property type="entry name" value="Ank_2"/>
    <property type="match status" value="2"/>
</dbReference>
<dbReference type="OrthoDB" id="426293at2759"/>
<protein>
    <submittedName>
        <fullName evidence="2">Uncharacterized protein</fullName>
    </submittedName>
</protein>
<dbReference type="Gene3D" id="1.25.40.20">
    <property type="entry name" value="Ankyrin repeat-containing domain"/>
    <property type="match status" value="2"/>
</dbReference>
<keyword evidence="1" id="KW-0040">ANK repeat</keyword>
<dbReference type="SUPFAM" id="SSF48403">
    <property type="entry name" value="Ankyrin repeat"/>
    <property type="match status" value="1"/>
</dbReference>
<dbReference type="PROSITE" id="PS50088">
    <property type="entry name" value="ANK_REPEAT"/>
    <property type="match status" value="2"/>
</dbReference>
<feature type="repeat" description="ANK" evidence="1">
    <location>
        <begin position="210"/>
        <end position="239"/>
    </location>
</feature>
<dbReference type="PROSITE" id="PS50297">
    <property type="entry name" value="ANK_REP_REGION"/>
    <property type="match status" value="1"/>
</dbReference>
<evidence type="ECO:0000313" key="2">
    <source>
        <dbReference type="EMBL" id="RHZ62026.1"/>
    </source>
</evidence>
<dbReference type="STRING" id="41047.A0A397HK81"/>
<keyword evidence="3" id="KW-1185">Reference proteome</keyword>
<dbReference type="AlphaFoldDB" id="A0A397HK81"/>
<dbReference type="GeneID" id="38130535"/>
<dbReference type="RefSeq" id="XP_026616629.1">
    <property type="nucleotide sequence ID" value="XM_026762180.1"/>
</dbReference>
<sequence length="300" mass="34083">MTELQVVALSGNIERLYATLSQLRESSIDDETFEAKTVPVLYKAIEDNSLEVVECLLDNQVPMNPWLFMKATENTSYQILQAFLNHGWDINAPIDSNTPPALACSFRDTSLTKWFLDHGADPNQRCDRYKNCTPLSIAFREANFTTIRLLLNHGASLQQGQVLHYAAMRELDDRLEVLRYLLEKGLPVNDIMYQNCGEEYYFHMYSGIGTPLHYAAGRGLLDSVKLLVEGGASPQIRDPMGKTAADWAEMNSQKAVAEFLRPLCTGNHLQLTPQFTDVPRRHFTTIPMKDFIMQSRFRLV</sequence>
<comment type="caution">
    <text evidence="2">The sequence shown here is derived from an EMBL/GenBank/DDBJ whole genome shotgun (WGS) entry which is preliminary data.</text>
</comment>
<reference evidence="2" key="1">
    <citation type="submission" date="2018-08" db="EMBL/GenBank/DDBJ databases">
        <title>Draft genome sequence of azole-resistant Aspergillus thermomutatus (Neosartorya pseudofischeri) strain HMR AF 39, isolated from a human nasal aspirate.</title>
        <authorList>
            <person name="Parent-Michaud M."/>
            <person name="Dufresne P.J."/>
            <person name="Fournier E."/>
            <person name="Martineau C."/>
            <person name="Moreira S."/>
            <person name="Perkins V."/>
            <person name="De Repentigny L."/>
            <person name="Dufresne S.F."/>
        </authorList>
    </citation>
    <scope>NUCLEOTIDE SEQUENCE [LARGE SCALE GENOMIC DNA]</scope>
    <source>
        <strain evidence="2">HMR AF 39</strain>
    </source>
</reference>
<dbReference type="PANTHER" id="PTHR24133:SF40">
    <property type="entry name" value="ANKYRIN REPEAT DOMAIN 44"/>
    <property type="match status" value="1"/>
</dbReference>
<dbReference type="InterPro" id="IPR002110">
    <property type="entry name" value="Ankyrin_rpt"/>
</dbReference>
<name>A0A397HK81_ASPTH</name>
<organism evidence="2 3">
    <name type="scientific">Aspergillus thermomutatus</name>
    <name type="common">Neosartorya pseudofischeri</name>
    <dbReference type="NCBI Taxonomy" id="41047"/>
    <lineage>
        <taxon>Eukaryota</taxon>
        <taxon>Fungi</taxon>
        <taxon>Dikarya</taxon>
        <taxon>Ascomycota</taxon>
        <taxon>Pezizomycotina</taxon>
        <taxon>Eurotiomycetes</taxon>
        <taxon>Eurotiomycetidae</taxon>
        <taxon>Eurotiales</taxon>
        <taxon>Aspergillaceae</taxon>
        <taxon>Aspergillus</taxon>
        <taxon>Aspergillus subgen. Fumigati</taxon>
    </lineage>
</organism>
<evidence type="ECO:0000313" key="3">
    <source>
        <dbReference type="Proteomes" id="UP000215305"/>
    </source>
</evidence>
<dbReference type="Proteomes" id="UP000215305">
    <property type="component" value="Unassembled WGS sequence"/>
</dbReference>
<dbReference type="VEuPathDB" id="FungiDB:CDV56_108561"/>
<proteinExistence type="predicted"/>
<dbReference type="InterPro" id="IPR036770">
    <property type="entry name" value="Ankyrin_rpt-contain_sf"/>
</dbReference>
<accession>A0A397HK81</accession>
<dbReference type="SMART" id="SM00248">
    <property type="entry name" value="ANK"/>
    <property type="match status" value="5"/>
</dbReference>
<dbReference type="InterPro" id="IPR052391">
    <property type="entry name" value="E3_Ligase-Neurotoxin"/>
</dbReference>
<dbReference type="PANTHER" id="PTHR24133">
    <property type="entry name" value="ANKYRIN DOMAIN-CONTAINING"/>
    <property type="match status" value="1"/>
</dbReference>
<dbReference type="EMBL" id="NKHU02000040">
    <property type="protein sequence ID" value="RHZ62026.1"/>
    <property type="molecule type" value="Genomic_DNA"/>
</dbReference>
<evidence type="ECO:0000256" key="1">
    <source>
        <dbReference type="PROSITE-ProRule" id="PRU00023"/>
    </source>
</evidence>
<gene>
    <name evidence="2" type="ORF">CDV56_108561</name>
</gene>
<feature type="repeat" description="ANK" evidence="1">
    <location>
        <begin position="130"/>
        <end position="162"/>
    </location>
</feature>